<organism evidence="7 8">
    <name type="scientific">Floridaenema fluviatile BLCC-F154</name>
    <dbReference type="NCBI Taxonomy" id="3153640"/>
    <lineage>
        <taxon>Bacteria</taxon>
        <taxon>Bacillati</taxon>
        <taxon>Cyanobacteriota</taxon>
        <taxon>Cyanophyceae</taxon>
        <taxon>Oscillatoriophycideae</taxon>
        <taxon>Aerosakkonematales</taxon>
        <taxon>Aerosakkonemataceae</taxon>
        <taxon>Floridanema</taxon>
        <taxon>Floridanema fluviatile</taxon>
    </lineage>
</organism>
<dbReference type="InterPro" id="IPR000184">
    <property type="entry name" value="Bac_surfAg_D15"/>
</dbReference>
<comment type="subcellular location">
    <subcellularLocation>
        <location evidence="1">Membrane</location>
    </subcellularLocation>
</comment>
<accession>A0ABV4YKU3</accession>
<keyword evidence="8" id="KW-1185">Reference proteome</keyword>
<keyword evidence="3" id="KW-0812">Transmembrane</keyword>
<evidence type="ECO:0000259" key="6">
    <source>
        <dbReference type="Pfam" id="PF01103"/>
    </source>
</evidence>
<dbReference type="Pfam" id="PF01103">
    <property type="entry name" value="Omp85"/>
    <property type="match status" value="1"/>
</dbReference>
<feature type="region of interest" description="Disordered" evidence="5">
    <location>
        <begin position="69"/>
        <end position="89"/>
    </location>
</feature>
<sequence>MPISNKPFIQSLFVILGATSANLFLITASWSQDLSWENSLLEASYFDRLADRTLEKFSTNAADLLSDASESQIRETAQNTPNNNAQPGTIDRRFNIPLSQRNNAFSFGFGSILGEPTILNGPTRKVVVAAESTTLPNIAIAGYLQQRIGDNQRVVLEAVGGLGLLGVDLSYSIAPTSLPGVFSLNVFSQQSRVPAFAEGEREVELPGGDEPWVDRLGGGIEYSQSLAPQLQMALGFNYQRVAIRDGAFTSDVSPRDEFGNPLSFSNDGIDVLLTLNFAGLYDTTDNPSYATSGSRIKFGVDQSIPVGDSSITYTRFAANLSQFFPVKLLNFTEGPQTFILNFQAGTMLGDVPPYEAFILGGSSSIRGYSKGEVTTSRSFIQATAEYRFPIFSFTALSQPFDVSGSVFVDYGSDLGTADNVTGEPGVVRDKPGDGWGYGFGFNARSSFGLIRLEFAWNDRGGNEIFFVIGDRF</sequence>
<keyword evidence="2" id="KW-1134">Transmembrane beta strand</keyword>
<evidence type="ECO:0000256" key="1">
    <source>
        <dbReference type="ARBA" id="ARBA00004370"/>
    </source>
</evidence>
<keyword evidence="4" id="KW-0472">Membrane</keyword>
<gene>
    <name evidence="7" type="ORF">ACE1B6_29755</name>
</gene>
<protein>
    <submittedName>
        <fullName evidence="7">BamA/TamA family outer membrane protein</fullName>
    </submittedName>
</protein>
<evidence type="ECO:0000256" key="4">
    <source>
        <dbReference type="ARBA" id="ARBA00023136"/>
    </source>
</evidence>
<dbReference type="Gene3D" id="2.40.160.50">
    <property type="entry name" value="membrane protein fhac: a member of the omp85/tpsb transporter family"/>
    <property type="match status" value="1"/>
</dbReference>
<dbReference type="PANTHER" id="PTHR12815">
    <property type="entry name" value="SORTING AND ASSEMBLY MACHINERY SAMM50 PROTEIN FAMILY MEMBER"/>
    <property type="match status" value="1"/>
</dbReference>
<proteinExistence type="predicted"/>
<reference evidence="7 8" key="1">
    <citation type="submission" date="2024-09" db="EMBL/GenBank/DDBJ databases">
        <title>Floridaenema gen nov. (Aerosakkonemataceae, Aerosakkonematales ord. nov., Cyanobacteria) from benthic tropical and subtropical fresh waters, with the description of four new species.</title>
        <authorList>
            <person name="Moretto J.A."/>
            <person name="Berthold D.E."/>
            <person name="Lefler F.W."/>
            <person name="Huang I.-S."/>
            <person name="Laughinghouse H. IV."/>
        </authorList>
    </citation>
    <scope>NUCLEOTIDE SEQUENCE [LARGE SCALE GENOMIC DNA]</scope>
    <source>
        <strain evidence="7 8">BLCC-F154</strain>
    </source>
</reference>
<dbReference type="PANTHER" id="PTHR12815:SF18">
    <property type="entry name" value="SORTING AND ASSEMBLY MACHINERY COMPONENT 50 HOMOLOG"/>
    <property type="match status" value="1"/>
</dbReference>
<dbReference type="InterPro" id="IPR039910">
    <property type="entry name" value="D15-like"/>
</dbReference>
<comment type="caution">
    <text evidence="7">The sequence shown here is derived from an EMBL/GenBank/DDBJ whole genome shotgun (WGS) entry which is preliminary data.</text>
</comment>
<evidence type="ECO:0000313" key="8">
    <source>
        <dbReference type="Proteomes" id="UP001576776"/>
    </source>
</evidence>
<feature type="compositionally biased region" description="Polar residues" evidence="5">
    <location>
        <begin position="69"/>
        <end position="87"/>
    </location>
</feature>
<evidence type="ECO:0000256" key="3">
    <source>
        <dbReference type="ARBA" id="ARBA00022692"/>
    </source>
</evidence>
<evidence type="ECO:0000256" key="5">
    <source>
        <dbReference type="SAM" id="MobiDB-lite"/>
    </source>
</evidence>
<dbReference type="RefSeq" id="WP_413260925.1">
    <property type="nucleotide sequence ID" value="NZ_JBHFNS010000094.1"/>
</dbReference>
<dbReference type="EMBL" id="JBHFNS010000094">
    <property type="protein sequence ID" value="MFB2939460.1"/>
    <property type="molecule type" value="Genomic_DNA"/>
</dbReference>
<dbReference type="Proteomes" id="UP001576776">
    <property type="component" value="Unassembled WGS sequence"/>
</dbReference>
<feature type="domain" description="Bacterial surface antigen (D15)" evidence="6">
    <location>
        <begin position="182"/>
        <end position="472"/>
    </location>
</feature>
<evidence type="ECO:0000313" key="7">
    <source>
        <dbReference type="EMBL" id="MFB2939460.1"/>
    </source>
</evidence>
<evidence type="ECO:0000256" key="2">
    <source>
        <dbReference type="ARBA" id="ARBA00022452"/>
    </source>
</evidence>
<name>A0ABV4YKU3_9CYAN</name>